<dbReference type="EMBL" id="WIGO01000120">
    <property type="protein sequence ID" value="KAF6828554.1"/>
    <property type="molecule type" value="Genomic_DNA"/>
</dbReference>
<comment type="caution">
    <text evidence="2">The sequence shown here is derived from an EMBL/GenBank/DDBJ whole genome shotgun (WGS) entry which is preliminary data.</text>
</comment>
<keyword evidence="3" id="KW-1185">Reference proteome</keyword>
<reference evidence="2" key="1">
    <citation type="journal article" date="2020" name="Phytopathology">
        <title>Genome Sequence Resources of Colletotrichum truncatum, C. plurivorum, C. musicola, and C. sojae: Four Species Pathogenic to Soybean (Glycine max).</title>
        <authorList>
            <person name="Rogerio F."/>
            <person name="Boufleur T.R."/>
            <person name="Ciampi-Guillardi M."/>
            <person name="Sukno S.A."/>
            <person name="Thon M.R."/>
            <person name="Massola Junior N.S."/>
            <person name="Baroncelli R."/>
        </authorList>
    </citation>
    <scope>NUCLEOTIDE SEQUENCE</scope>
    <source>
        <strain evidence="2">LFN00145</strain>
    </source>
</reference>
<dbReference type="Proteomes" id="UP000654918">
    <property type="component" value="Unassembled WGS sequence"/>
</dbReference>
<dbReference type="AlphaFoldDB" id="A0A8H6KBT0"/>
<organism evidence="2 3">
    <name type="scientific">Colletotrichum plurivorum</name>
    <dbReference type="NCBI Taxonomy" id="2175906"/>
    <lineage>
        <taxon>Eukaryota</taxon>
        <taxon>Fungi</taxon>
        <taxon>Dikarya</taxon>
        <taxon>Ascomycota</taxon>
        <taxon>Pezizomycotina</taxon>
        <taxon>Sordariomycetes</taxon>
        <taxon>Hypocreomycetidae</taxon>
        <taxon>Glomerellales</taxon>
        <taxon>Glomerellaceae</taxon>
        <taxon>Colletotrichum</taxon>
        <taxon>Colletotrichum orchidearum species complex</taxon>
    </lineage>
</organism>
<feature type="region of interest" description="Disordered" evidence="1">
    <location>
        <begin position="1"/>
        <end position="25"/>
    </location>
</feature>
<accession>A0A8H6KBT0</accession>
<evidence type="ECO:0000256" key="1">
    <source>
        <dbReference type="SAM" id="MobiDB-lite"/>
    </source>
</evidence>
<evidence type="ECO:0000313" key="3">
    <source>
        <dbReference type="Proteomes" id="UP000654918"/>
    </source>
</evidence>
<sequence length="169" mass="18545">MGGRKMVGIGEHEDDLDGKPRRTGHQRSEIEIGTFDDVLRGALISGTRQGEHQNYYSMPLIQCSLVWISRRLGGVTPPSLQLVFVFHSGANGRHRPGPLAGPWRRQPLELRLDAAKSPGCGPRRGKMGPASLRDDAKARLETSTGTRAHTAVKVLVTRQHATDALEWPV</sequence>
<proteinExistence type="predicted"/>
<gene>
    <name evidence="2" type="ORF">CPLU01_08423</name>
</gene>
<name>A0A8H6KBT0_9PEZI</name>
<evidence type="ECO:0000313" key="2">
    <source>
        <dbReference type="EMBL" id="KAF6828554.1"/>
    </source>
</evidence>
<feature type="region of interest" description="Disordered" evidence="1">
    <location>
        <begin position="114"/>
        <end position="133"/>
    </location>
</feature>
<protein>
    <submittedName>
        <fullName evidence="2">Uncharacterized protein</fullName>
    </submittedName>
</protein>